<sequence length="119" mass="13879">MKVVIAATEEQQKYIEEMISKFYSHIFTRSYTANEIAAFKKQGVLNLSESQYNGTMDEALQIISCLQTIYILLEENCEPQNSNELDLHRLEWNFNKLRSFGLQFPYSSESIHSGKQHIH</sequence>
<evidence type="ECO:0000313" key="1">
    <source>
        <dbReference type="EMBL" id="MBP1083591.1"/>
    </source>
</evidence>
<dbReference type="RefSeq" id="WP_053602252.1">
    <property type="nucleotide sequence ID" value="NZ_JAFDST010000006.1"/>
</dbReference>
<keyword evidence="2" id="KW-1185">Reference proteome</keyword>
<accession>A0ABS4D1U5</accession>
<name>A0ABS4D1U5_9BACI</name>
<organism evidence="1 2">
    <name type="scientific">Bacillus capparidis</name>
    <dbReference type="NCBI Taxonomy" id="1840411"/>
    <lineage>
        <taxon>Bacteria</taxon>
        <taxon>Bacillati</taxon>
        <taxon>Bacillota</taxon>
        <taxon>Bacilli</taxon>
        <taxon>Bacillales</taxon>
        <taxon>Bacillaceae</taxon>
        <taxon>Bacillus</taxon>
    </lineage>
</organism>
<dbReference type="InterPro" id="IPR020355">
    <property type="entry name" value="Uncharacterised_YhcU"/>
</dbReference>
<gene>
    <name evidence="1" type="ORF">JOC74_004119</name>
</gene>
<proteinExistence type="predicted"/>
<evidence type="ECO:0000313" key="2">
    <source>
        <dbReference type="Proteomes" id="UP000674416"/>
    </source>
</evidence>
<dbReference type="EMBL" id="JAFDST010000006">
    <property type="protein sequence ID" value="MBP1083591.1"/>
    <property type="molecule type" value="Genomic_DNA"/>
</dbReference>
<dbReference type="Pfam" id="PF17326">
    <property type="entry name" value="DUF5365"/>
    <property type="match status" value="1"/>
</dbReference>
<dbReference type="Proteomes" id="UP000674416">
    <property type="component" value="Unassembled WGS sequence"/>
</dbReference>
<comment type="caution">
    <text evidence="1">The sequence shown here is derived from an EMBL/GenBank/DDBJ whole genome shotgun (WGS) entry which is preliminary data.</text>
</comment>
<protein>
    <submittedName>
        <fullName evidence="1">23S rRNA pseudoU1915 N3-methylase RlmH</fullName>
    </submittedName>
</protein>
<reference evidence="1 2" key="1">
    <citation type="submission" date="2021-01" db="EMBL/GenBank/DDBJ databases">
        <title>Genomic Encyclopedia of Type Strains, Phase IV (KMG-IV): sequencing the most valuable type-strain genomes for metagenomic binning, comparative biology and taxonomic classification.</title>
        <authorList>
            <person name="Goeker M."/>
        </authorList>
    </citation>
    <scope>NUCLEOTIDE SEQUENCE [LARGE SCALE GENOMIC DNA]</scope>
    <source>
        <strain evidence="1 2">DSM 103394</strain>
    </source>
</reference>